<dbReference type="InterPro" id="IPR029039">
    <property type="entry name" value="Flavoprotein-like_sf"/>
</dbReference>
<dbReference type="EMBL" id="CP092109">
    <property type="protein sequence ID" value="UWZ79539.1"/>
    <property type="molecule type" value="Genomic_DNA"/>
</dbReference>
<dbReference type="InterPro" id="IPR051796">
    <property type="entry name" value="ISF_SsuE-like"/>
</dbReference>
<name>A0ABY5ZL12_9BACT</name>
<dbReference type="InterPro" id="IPR005025">
    <property type="entry name" value="FMN_Rdtase-like_dom"/>
</dbReference>
<evidence type="ECO:0000313" key="5">
    <source>
        <dbReference type="Proteomes" id="UP001060414"/>
    </source>
</evidence>
<dbReference type="SUPFAM" id="SSF52218">
    <property type="entry name" value="Flavoproteins"/>
    <property type="match status" value="1"/>
</dbReference>
<evidence type="ECO:0000259" key="3">
    <source>
        <dbReference type="Pfam" id="PF03358"/>
    </source>
</evidence>
<feature type="domain" description="NADPH-dependent FMN reductase-like" evidence="3">
    <location>
        <begin position="3"/>
        <end position="126"/>
    </location>
</feature>
<sequence length="284" mass="31365">MKKILGIVASNRRLGNCEILVKEIARRVSIPHELRLLRLPDFDLRYCTGCYRCLSSGSGCILDDDLAQVLEAVVGADALILAAPTYFLGAHSSLKIFLDRAISFYCMGDRLWGKPAVGVGVAGMEGKEGSTHLDIERFLAVILAENLQTRILYGALPGEVLLKEENRNAVAEMAAAISGDPSKKREGCCPICAGETFRFLEGSKARCMLCSHAGEVSLKNGRFTFSPEPIAHPILFGKQNALDHRDWLEGMKKLFRQKAKELRQVTAGYEDDGEWIMPEPRRPV</sequence>
<dbReference type="Gene3D" id="3.40.50.360">
    <property type="match status" value="1"/>
</dbReference>
<dbReference type="PANTHER" id="PTHR43278:SF1">
    <property type="entry name" value="IRON-SULFUR FLAVOPROTEIN MJ1083"/>
    <property type="match status" value="1"/>
</dbReference>
<keyword evidence="2" id="KW-0288">FMN</keyword>
<evidence type="ECO:0000256" key="2">
    <source>
        <dbReference type="ARBA" id="ARBA00022643"/>
    </source>
</evidence>
<accession>A0ABY5ZL12</accession>
<dbReference type="PANTHER" id="PTHR43278">
    <property type="entry name" value="NAD(P)H-DEPENDENT FMN-CONTAINING OXIDOREDUCTASE YWQN-RELATED"/>
    <property type="match status" value="1"/>
</dbReference>
<keyword evidence="1" id="KW-0285">Flavoprotein</keyword>
<proteinExistence type="predicted"/>
<reference evidence="4" key="1">
    <citation type="journal article" date="2022" name="Environ. Microbiol.">
        <title>Geoalkalibacter halelectricus SAP #1 sp. nov. possessing extracellular electron transfer and mineral#reducing capabilities from a haloalkaline environment.</title>
        <authorList>
            <person name="Yadav S."/>
            <person name="Singh R."/>
            <person name="Sundharam S.S."/>
            <person name="Chaudhary S."/>
            <person name="Krishnamurthi S."/>
            <person name="Patil S.A."/>
        </authorList>
    </citation>
    <scope>NUCLEOTIDE SEQUENCE</scope>
    <source>
        <strain evidence="4">SAP-1</strain>
    </source>
</reference>
<dbReference type="Proteomes" id="UP001060414">
    <property type="component" value="Chromosome"/>
</dbReference>
<evidence type="ECO:0000256" key="1">
    <source>
        <dbReference type="ARBA" id="ARBA00022630"/>
    </source>
</evidence>
<organism evidence="4 5">
    <name type="scientific">Geoalkalibacter halelectricus</name>
    <dbReference type="NCBI Taxonomy" id="2847045"/>
    <lineage>
        <taxon>Bacteria</taxon>
        <taxon>Pseudomonadati</taxon>
        <taxon>Thermodesulfobacteriota</taxon>
        <taxon>Desulfuromonadia</taxon>
        <taxon>Desulfuromonadales</taxon>
        <taxon>Geoalkalibacteraceae</taxon>
        <taxon>Geoalkalibacter</taxon>
    </lineage>
</organism>
<gene>
    <name evidence="4" type="ORF">L9S41_17940</name>
</gene>
<keyword evidence="5" id="KW-1185">Reference proteome</keyword>
<dbReference type="RefSeq" id="WP_260747891.1">
    <property type="nucleotide sequence ID" value="NZ_CP092109.1"/>
</dbReference>
<evidence type="ECO:0000313" key="4">
    <source>
        <dbReference type="EMBL" id="UWZ79539.1"/>
    </source>
</evidence>
<protein>
    <submittedName>
        <fullName evidence="4">Flavodoxin family protein</fullName>
    </submittedName>
</protein>
<dbReference type="Pfam" id="PF03358">
    <property type="entry name" value="FMN_red"/>
    <property type="match status" value="1"/>
</dbReference>